<gene>
    <name evidence="1" type="ORF">dsmv_3777</name>
</gene>
<evidence type="ECO:0000313" key="2">
    <source>
        <dbReference type="Proteomes" id="UP000014977"/>
    </source>
</evidence>
<dbReference type="RefSeq" id="WP_020875384.1">
    <property type="nucleotide sequence ID" value="NZ_ATHJ01000016.1"/>
</dbReference>
<protein>
    <submittedName>
        <fullName evidence="1">Uncharacterized protein</fullName>
    </submittedName>
</protein>
<proteinExistence type="predicted"/>
<sequence>MRRITREVIFETEKGCWNGDQRLKTAGLLLSHIKAAHTDDGHITGCRATIAFRKIDETDRIERYRVFFPPLLDGKNILAALEKNLCPFCEIERAKEMAAACRRNEDSGRGPIYIPENSEDRYEIDAAGRLSRQRATASGGRRPREWFDFTKGFWFTDPDAVPVSKPDR</sequence>
<dbReference type="EMBL" id="ATHJ01000016">
    <property type="protein sequence ID" value="EPR44827.1"/>
    <property type="molecule type" value="Genomic_DNA"/>
</dbReference>
<comment type="caution">
    <text evidence="1">The sequence shown here is derived from an EMBL/GenBank/DDBJ whole genome shotgun (WGS) entry which is preliminary data.</text>
</comment>
<accession>S7U677</accession>
<dbReference type="STRING" id="897.B2D07_18760"/>
<evidence type="ECO:0000313" key="1">
    <source>
        <dbReference type="EMBL" id="EPR44827.1"/>
    </source>
</evidence>
<reference evidence="1 2" key="1">
    <citation type="journal article" date="2013" name="Genome Announc.">
        <title>Draft genome sequences for three mercury-methylating, sulfate-reducing bacteria.</title>
        <authorList>
            <person name="Brown S.D."/>
            <person name="Hurt R.A.Jr."/>
            <person name="Gilmour C.C."/>
            <person name="Elias D.A."/>
        </authorList>
    </citation>
    <scope>NUCLEOTIDE SEQUENCE [LARGE SCALE GENOMIC DNA]</scope>
    <source>
        <strain evidence="1 2">DSM 2059</strain>
    </source>
</reference>
<dbReference type="Proteomes" id="UP000014977">
    <property type="component" value="Unassembled WGS sequence"/>
</dbReference>
<organism evidence="1 2">
    <name type="scientific">Desulfococcus multivorans DSM 2059</name>
    <dbReference type="NCBI Taxonomy" id="1121405"/>
    <lineage>
        <taxon>Bacteria</taxon>
        <taxon>Pseudomonadati</taxon>
        <taxon>Thermodesulfobacteriota</taxon>
        <taxon>Desulfobacteria</taxon>
        <taxon>Desulfobacterales</taxon>
        <taxon>Desulfococcaceae</taxon>
        <taxon>Desulfococcus</taxon>
    </lineage>
</organism>
<name>S7U677_DESML</name>
<keyword evidence="2" id="KW-1185">Reference proteome</keyword>
<dbReference type="AlphaFoldDB" id="S7U677"/>